<name>A0A0G4FMM5_9ALVE</name>
<evidence type="ECO:0000313" key="1">
    <source>
        <dbReference type="EMBL" id="CEM15451.1"/>
    </source>
</evidence>
<protein>
    <submittedName>
        <fullName evidence="1">Uncharacterized protein</fullName>
    </submittedName>
</protein>
<proteinExistence type="predicted"/>
<organism evidence="1">
    <name type="scientific">Chromera velia CCMP2878</name>
    <dbReference type="NCBI Taxonomy" id="1169474"/>
    <lineage>
        <taxon>Eukaryota</taxon>
        <taxon>Sar</taxon>
        <taxon>Alveolata</taxon>
        <taxon>Colpodellida</taxon>
        <taxon>Chromeraceae</taxon>
        <taxon>Chromera</taxon>
    </lineage>
</organism>
<accession>A0A0G4FMM5</accession>
<gene>
    <name evidence="1" type="ORF">Cvel_17818</name>
</gene>
<reference evidence="1" key="1">
    <citation type="submission" date="2014-11" db="EMBL/GenBank/DDBJ databases">
        <authorList>
            <person name="Otto D Thomas"/>
            <person name="Naeem Raeece"/>
        </authorList>
    </citation>
    <scope>NUCLEOTIDE SEQUENCE</scope>
</reference>
<dbReference type="VEuPathDB" id="CryptoDB:Cvel_17818"/>
<sequence length="329" mass="36786">MIRRVLARVSSSGCSHAHSVLPPNVHLPRRVFFSTNSIQLDPCVAAGRKEARDVLRRHDDPDRSLEEVLGHLEVIDREGDGEGGGAEGAERLSPEFRPADFPLLCRLKRPGPPVDPGPSKWSNHGQLVIQSDPVWSQDGHGGVRMLMEGGGDSEASRLFRVAAVKLFERGRLGEAFEHAVRAYRLELETSMERFGPDCGGPSGSGCGPAPLSRGLLESLIVLAGPLHPASQEARARLEFLFSTDKWRKVFVFKKSIGTFGGKPRTKKGHPYVWKWKGPEWKPPWANKYTKWNGWQRAEYGWDRSYDATNQFERDEEEEGEIQQSLGKEK</sequence>
<dbReference type="EMBL" id="CDMZ01000489">
    <property type="protein sequence ID" value="CEM15451.1"/>
    <property type="molecule type" value="Genomic_DNA"/>
</dbReference>
<dbReference type="AlphaFoldDB" id="A0A0G4FMM5"/>